<keyword evidence="8" id="KW-1185">Reference proteome</keyword>
<keyword evidence="3" id="KW-0812">Transmembrane</keyword>
<evidence type="ECO:0000256" key="2">
    <source>
        <dbReference type="ARBA" id="ARBA00007262"/>
    </source>
</evidence>
<organism evidence="6 8">
    <name type="scientific">Puccinia graminis f. sp. tritici</name>
    <dbReference type="NCBI Taxonomy" id="56615"/>
    <lineage>
        <taxon>Eukaryota</taxon>
        <taxon>Fungi</taxon>
        <taxon>Dikarya</taxon>
        <taxon>Basidiomycota</taxon>
        <taxon>Pucciniomycotina</taxon>
        <taxon>Pucciniomycetes</taxon>
        <taxon>Pucciniales</taxon>
        <taxon>Pucciniaceae</taxon>
        <taxon>Puccinia</taxon>
    </lineage>
</organism>
<evidence type="ECO:0000313" key="8">
    <source>
        <dbReference type="Proteomes" id="UP000324748"/>
    </source>
</evidence>
<keyword evidence="5" id="KW-0472">Membrane</keyword>
<keyword evidence="4" id="KW-1133">Transmembrane helix</keyword>
<evidence type="ECO:0000313" key="7">
    <source>
        <dbReference type="EMBL" id="KAA1115719.1"/>
    </source>
</evidence>
<dbReference type="GO" id="GO:0016020">
    <property type="term" value="C:membrane"/>
    <property type="evidence" value="ECO:0007669"/>
    <property type="project" value="UniProtKB-SubCell"/>
</dbReference>
<comment type="caution">
    <text evidence="6">The sequence shown here is derived from an EMBL/GenBank/DDBJ whole genome shotgun (WGS) entry which is preliminary data.</text>
</comment>
<dbReference type="PANTHER" id="PTHR16932:SF18">
    <property type="entry name" value="INTERFERON, ALPHA-INDUCIBLE PROTEIN 27-LIKE 2"/>
    <property type="match status" value="1"/>
</dbReference>
<evidence type="ECO:0000313" key="9">
    <source>
        <dbReference type="Proteomes" id="UP000325313"/>
    </source>
</evidence>
<reference evidence="8 9" key="1">
    <citation type="submission" date="2019-05" db="EMBL/GenBank/DDBJ databases">
        <title>Emergence of the Ug99 lineage of the wheat stem rust pathogen through somatic hybridization.</title>
        <authorList>
            <person name="Li F."/>
            <person name="Upadhyaya N.M."/>
            <person name="Sperschneider J."/>
            <person name="Matny O."/>
            <person name="Nguyen-Phuc H."/>
            <person name="Mago R."/>
            <person name="Raley C."/>
            <person name="Miller M.E."/>
            <person name="Silverstein K.A.T."/>
            <person name="Henningsen E."/>
            <person name="Hirsch C.D."/>
            <person name="Visser B."/>
            <person name="Pretorius Z.A."/>
            <person name="Steffenson B.J."/>
            <person name="Schwessinger B."/>
            <person name="Dodds P.N."/>
            <person name="Figueroa M."/>
        </authorList>
    </citation>
    <scope>NUCLEOTIDE SEQUENCE [LARGE SCALE GENOMIC DNA]</scope>
    <source>
        <strain evidence="6">21-0</strain>
        <strain evidence="7 9">Ug99</strain>
    </source>
</reference>
<name>A0A5B0NXY5_PUCGR</name>
<dbReference type="AlphaFoldDB" id="A0A5B0NXY5"/>
<dbReference type="Proteomes" id="UP000324748">
    <property type="component" value="Unassembled WGS sequence"/>
</dbReference>
<comment type="similarity">
    <text evidence="2">Belongs to the IFI6/IFI27 family.</text>
</comment>
<proteinExistence type="inferred from homology"/>
<evidence type="ECO:0000256" key="1">
    <source>
        <dbReference type="ARBA" id="ARBA00004141"/>
    </source>
</evidence>
<comment type="subcellular location">
    <subcellularLocation>
        <location evidence="1">Membrane</location>
        <topology evidence="1">Multi-pass membrane protein</topology>
    </subcellularLocation>
</comment>
<dbReference type="InterPro" id="IPR038213">
    <property type="entry name" value="IFI6/IFI27-like_sf"/>
</dbReference>
<dbReference type="OrthoDB" id="440424at2759"/>
<dbReference type="InterPro" id="IPR009311">
    <property type="entry name" value="IFI6/IFI27-like"/>
</dbReference>
<gene>
    <name evidence="6" type="ORF">PGT21_018882</name>
    <name evidence="7" type="ORF">PGTUg99_028503</name>
</gene>
<dbReference type="Gene3D" id="6.10.110.10">
    <property type="match status" value="1"/>
</dbReference>
<dbReference type="Proteomes" id="UP000325313">
    <property type="component" value="Unassembled WGS sequence"/>
</dbReference>
<evidence type="ECO:0000256" key="4">
    <source>
        <dbReference type="ARBA" id="ARBA00022989"/>
    </source>
</evidence>
<evidence type="ECO:0000256" key="3">
    <source>
        <dbReference type="ARBA" id="ARBA00022692"/>
    </source>
</evidence>
<dbReference type="PANTHER" id="PTHR16932">
    <property type="entry name" value="INTERFERON ALPHA-INDUCIBLE PROTEIN 27"/>
    <property type="match status" value="1"/>
</dbReference>
<dbReference type="Pfam" id="PF06140">
    <property type="entry name" value="Ifi-6-16"/>
    <property type="match status" value="1"/>
</dbReference>
<sequence length="195" mass="20821">MVQHHRVECTVDVRIPHGTIVPSRLDIFVDSETATVAYLGRQILEKLKCENVTLAAVFFEKEFFDASKNQDILLKNVLEKGNNQHRYIVFDVHLKVSNPEYYTIRDVCATAAGAACSPMIFLGVLNAAGFQAAGVAAGSGAAIWASWIGAVSSGSVFATFQSIAAAGFGPIGLATTSVVGGFVGFCLSRFAQNEQ</sequence>
<dbReference type="EMBL" id="VDEP01000272">
    <property type="protein sequence ID" value="KAA1115719.1"/>
    <property type="molecule type" value="Genomic_DNA"/>
</dbReference>
<evidence type="ECO:0000256" key="5">
    <source>
        <dbReference type="ARBA" id="ARBA00023136"/>
    </source>
</evidence>
<dbReference type="EMBL" id="VSWC01000080">
    <property type="protein sequence ID" value="KAA1092950.1"/>
    <property type="molecule type" value="Genomic_DNA"/>
</dbReference>
<evidence type="ECO:0000313" key="6">
    <source>
        <dbReference type="EMBL" id="KAA1092950.1"/>
    </source>
</evidence>
<accession>A0A5B0NXY5</accession>
<protein>
    <submittedName>
        <fullName evidence="6">Uncharacterized protein</fullName>
    </submittedName>
</protein>